<evidence type="ECO:0000256" key="1">
    <source>
        <dbReference type="ARBA" id="ARBA00022614"/>
    </source>
</evidence>
<organism evidence="3 4">
    <name type="scientific">Saccoglossus kowalevskii</name>
    <name type="common">Acorn worm</name>
    <dbReference type="NCBI Taxonomy" id="10224"/>
    <lineage>
        <taxon>Eukaryota</taxon>
        <taxon>Metazoa</taxon>
        <taxon>Hemichordata</taxon>
        <taxon>Enteropneusta</taxon>
        <taxon>Harrimaniidae</taxon>
        <taxon>Saccoglossus</taxon>
    </lineage>
</organism>
<evidence type="ECO:0000313" key="3">
    <source>
        <dbReference type="Proteomes" id="UP000694865"/>
    </source>
</evidence>
<keyword evidence="2" id="KW-0677">Repeat</keyword>
<dbReference type="RefSeq" id="XP_006822683.1">
    <property type="nucleotide sequence ID" value="XM_006822620.1"/>
</dbReference>
<proteinExistence type="predicted"/>
<keyword evidence="3" id="KW-1185">Reference proteome</keyword>
<gene>
    <name evidence="4" type="primary">LOC102809851</name>
</gene>
<accession>A0ABM0MRP2</accession>
<evidence type="ECO:0000256" key="2">
    <source>
        <dbReference type="ARBA" id="ARBA00022737"/>
    </source>
</evidence>
<dbReference type="PANTHER" id="PTHR31994:SF3">
    <property type="entry name" value="LEUCINE-RICH REPEAT-CONTAINING PROTEIN 42"/>
    <property type="match status" value="1"/>
</dbReference>
<evidence type="ECO:0000313" key="4">
    <source>
        <dbReference type="RefSeq" id="XP_006822683.1"/>
    </source>
</evidence>
<reference evidence="4" key="1">
    <citation type="submission" date="2025-08" db="UniProtKB">
        <authorList>
            <consortium name="RefSeq"/>
        </authorList>
    </citation>
    <scope>IDENTIFICATION</scope>
    <source>
        <tissue evidence="4">Testes</tissue>
    </source>
</reference>
<dbReference type="PANTHER" id="PTHR31994">
    <property type="entry name" value="LEUCINE-RICH REPEAT-CONTAINING PROTEIN 42"/>
    <property type="match status" value="1"/>
</dbReference>
<dbReference type="InterPro" id="IPR039631">
    <property type="entry name" value="LRRC42"/>
</dbReference>
<protein>
    <submittedName>
        <fullName evidence="4">Leucine-rich repeat-containing protein 42-like</fullName>
    </submittedName>
</protein>
<sequence length="207" mass="23507">MASTPQEDSGVVYVNEAGALRCISGRDGNACRLPPPKRLKHSKECTNSDQCNEKSVVTSPEKHFNKECQQPKSLLCFAMDFVIHHLTLVDSFIGFPSQIGKQLFDLAELHDKFKDTHLQCRAMKLFCDAYEQEVLESLNLNNQYFALNQCVDQLLLFIHVAKLDLSNCELGSDHDMVMNISNMLMVSTSTMGSFLKLYWNFDLYLLV</sequence>
<dbReference type="GeneID" id="102809851"/>
<dbReference type="Proteomes" id="UP000694865">
    <property type="component" value="Unplaced"/>
</dbReference>
<keyword evidence="1" id="KW-0433">Leucine-rich repeat</keyword>
<name>A0ABM0MRP2_SACKO</name>